<gene>
    <name evidence="2" type="ORF">DEH80_08080</name>
</gene>
<keyword evidence="3" id="KW-1185">Reference proteome</keyword>
<reference evidence="2 3" key="1">
    <citation type="submission" date="2018-05" db="EMBL/GenBank/DDBJ databases">
        <title>Abyssibacter profundi OUC007T gen. nov., sp. nov, a marine bacterium isolated from seawater of the Mariana Trench.</title>
        <authorList>
            <person name="Zhou S."/>
        </authorList>
    </citation>
    <scope>NUCLEOTIDE SEQUENCE [LARGE SCALE GENOMIC DNA]</scope>
    <source>
        <strain evidence="2 3">OUC007</strain>
    </source>
</reference>
<organism evidence="2 3">
    <name type="scientific">Abyssibacter profundi</name>
    <dbReference type="NCBI Taxonomy" id="2182787"/>
    <lineage>
        <taxon>Bacteria</taxon>
        <taxon>Pseudomonadati</taxon>
        <taxon>Pseudomonadota</taxon>
        <taxon>Gammaproteobacteria</taxon>
        <taxon>Chromatiales</taxon>
        <taxon>Oceanococcaceae</taxon>
        <taxon>Abyssibacter</taxon>
    </lineage>
</organism>
<dbReference type="AlphaFoldDB" id="A0A363ULC6"/>
<evidence type="ECO:0000313" key="2">
    <source>
        <dbReference type="EMBL" id="PWN56221.1"/>
    </source>
</evidence>
<sequence length="212" mass="23601">MSFIDARLDMGYDYGAEGGRSWNTSVITLAGGRSIRNQNWQDWIGRWQLGNRVIDKAQLDYLASFHARARGMLHTFRYKDWNDYELIQGLQTVADGQIQLAKTYGAGAPAYVCPITLPVDGTLVIQHSADGIAWSPWTEDADYSADYSTGVVTLLGSPPPAPAYVRASCEFDIRVRFDVDVLAAHFLAYEQRGDDNQRAYQLGSVSVQEVLL</sequence>
<name>A0A363ULC6_9GAMM</name>
<dbReference type="EMBL" id="QEQK01000006">
    <property type="protein sequence ID" value="PWN56221.1"/>
    <property type="molecule type" value="Genomic_DNA"/>
</dbReference>
<proteinExistence type="predicted"/>
<feature type="domain" description="DUF2460" evidence="1">
    <location>
        <begin position="6"/>
        <end position="188"/>
    </location>
</feature>
<evidence type="ECO:0000259" key="1">
    <source>
        <dbReference type="Pfam" id="PF09343"/>
    </source>
</evidence>
<comment type="caution">
    <text evidence="2">The sequence shown here is derived from an EMBL/GenBank/DDBJ whole genome shotgun (WGS) entry which is preliminary data.</text>
</comment>
<dbReference type="RefSeq" id="WP_109719992.1">
    <property type="nucleotide sequence ID" value="NZ_QEQK01000006.1"/>
</dbReference>
<dbReference type="InterPro" id="IPR011740">
    <property type="entry name" value="DUF2460"/>
</dbReference>
<dbReference type="OrthoDB" id="1685145at2"/>
<accession>A0A363ULC6</accession>
<protein>
    <recommendedName>
        <fullName evidence="1">DUF2460 domain-containing protein</fullName>
    </recommendedName>
</protein>
<dbReference type="Proteomes" id="UP000251800">
    <property type="component" value="Unassembled WGS sequence"/>
</dbReference>
<evidence type="ECO:0000313" key="3">
    <source>
        <dbReference type="Proteomes" id="UP000251800"/>
    </source>
</evidence>
<dbReference type="Pfam" id="PF09343">
    <property type="entry name" value="DUF2460"/>
    <property type="match status" value="1"/>
</dbReference>